<accession>A0ACA9SL29</accession>
<sequence length="68" mass="8096">SKLFIFSTIELLITVLLKYQQNHDEYLLDPEQFQQTNEPKLKGFFNEITNALITKKRLNKNIEKAKKQ</sequence>
<gene>
    <name evidence="1" type="ORF">RPERSI_LOCUS32565</name>
</gene>
<comment type="caution">
    <text evidence="1">The sequence shown here is derived from an EMBL/GenBank/DDBJ whole genome shotgun (WGS) entry which is preliminary data.</text>
</comment>
<reference evidence="1" key="1">
    <citation type="submission" date="2021-06" db="EMBL/GenBank/DDBJ databases">
        <authorList>
            <person name="Kallberg Y."/>
            <person name="Tangrot J."/>
            <person name="Rosling A."/>
        </authorList>
    </citation>
    <scope>NUCLEOTIDE SEQUENCE</scope>
    <source>
        <strain evidence="1">MA461A</strain>
    </source>
</reference>
<name>A0ACA9SL29_9GLOM</name>
<feature type="non-terminal residue" evidence="1">
    <location>
        <position position="1"/>
    </location>
</feature>
<dbReference type="Proteomes" id="UP000789920">
    <property type="component" value="Unassembled WGS sequence"/>
</dbReference>
<evidence type="ECO:0000313" key="2">
    <source>
        <dbReference type="Proteomes" id="UP000789920"/>
    </source>
</evidence>
<evidence type="ECO:0000313" key="1">
    <source>
        <dbReference type="EMBL" id="CAG8842990.1"/>
    </source>
</evidence>
<proteinExistence type="predicted"/>
<keyword evidence="2" id="KW-1185">Reference proteome</keyword>
<organism evidence="1 2">
    <name type="scientific">Racocetra persica</name>
    <dbReference type="NCBI Taxonomy" id="160502"/>
    <lineage>
        <taxon>Eukaryota</taxon>
        <taxon>Fungi</taxon>
        <taxon>Fungi incertae sedis</taxon>
        <taxon>Mucoromycota</taxon>
        <taxon>Glomeromycotina</taxon>
        <taxon>Glomeromycetes</taxon>
        <taxon>Diversisporales</taxon>
        <taxon>Gigasporaceae</taxon>
        <taxon>Racocetra</taxon>
    </lineage>
</organism>
<feature type="non-terminal residue" evidence="1">
    <location>
        <position position="68"/>
    </location>
</feature>
<protein>
    <submittedName>
        <fullName evidence="1">19823_t:CDS:1</fullName>
    </submittedName>
</protein>
<dbReference type="EMBL" id="CAJVQC010136473">
    <property type="protein sequence ID" value="CAG8842990.1"/>
    <property type="molecule type" value="Genomic_DNA"/>
</dbReference>